<comment type="caution">
    <text evidence="2">The sequence shown here is derived from an EMBL/GenBank/DDBJ whole genome shotgun (WGS) entry which is preliminary data.</text>
</comment>
<dbReference type="RefSeq" id="WP_382369566.1">
    <property type="nucleotide sequence ID" value="NZ_JBHRZI010000008.1"/>
</dbReference>
<keyword evidence="1" id="KW-1133">Transmembrane helix</keyword>
<evidence type="ECO:0000256" key="1">
    <source>
        <dbReference type="SAM" id="Phobius"/>
    </source>
</evidence>
<sequence>MTTAAAGYPVHVHARLDPGLSRWLWLVKWFLAIPHYLVLAFLWLGFAVFSVVAFFAILFTGRYPRALFDFNVGVLRWSWRVAYYTYGALATDRYPPFSLGAEPDYPATLDIAYPEHLSRGLVLVKWWLLAVPHYLIVGFFVGGGTYVTYQAGETIRNAGGGLIGLLVVFAGVALLFTGKYPKSLFDFVLGMDRWALRVAAYAGLMTDAYPPFRFDSGGDEPGTTTIDQAPPAPAPGHPGWTPGRVISVVIGALLLITGAAIGGTGGFGLWADSTQRDAAGFLSTRAESFRGTGYALEFGTVELRWTDADWGLADSWLGEVRVKADDDVFIGIARTDDVTRYLSDVEHDEVTMAQSRVSYLHRGGGAPADPATQTFWAASGTGEVTWRADQGNWTAVVLNADRSRVVDTRLAAQAEVPALRPVSIGLIVGGGVLAVLGLVLMLAAALTAGRSRRDGTAASVT</sequence>
<feature type="transmembrane region" description="Helical" evidence="1">
    <location>
        <begin position="155"/>
        <end position="176"/>
    </location>
</feature>
<reference evidence="3" key="1">
    <citation type="journal article" date="2019" name="Int. J. Syst. Evol. Microbiol.">
        <title>The Global Catalogue of Microorganisms (GCM) 10K type strain sequencing project: providing services to taxonomists for standard genome sequencing and annotation.</title>
        <authorList>
            <consortium name="The Broad Institute Genomics Platform"/>
            <consortium name="The Broad Institute Genome Sequencing Center for Infectious Disease"/>
            <person name="Wu L."/>
            <person name="Ma J."/>
        </authorList>
    </citation>
    <scope>NUCLEOTIDE SEQUENCE [LARGE SCALE GENOMIC DNA]</scope>
    <source>
        <strain evidence="3">CGMCC 4.7405</strain>
    </source>
</reference>
<name>A0ABV8BKZ8_9PSEU</name>
<gene>
    <name evidence="2" type="ORF">ACFOWZ_05255</name>
</gene>
<dbReference type="Pfam" id="PF14333">
    <property type="entry name" value="DUF4389"/>
    <property type="match status" value="2"/>
</dbReference>
<proteinExistence type="predicted"/>
<feature type="transmembrane region" description="Helical" evidence="1">
    <location>
        <begin position="245"/>
        <end position="271"/>
    </location>
</feature>
<feature type="transmembrane region" description="Helical" evidence="1">
    <location>
        <begin position="126"/>
        <end position="149"/>
    </location>
</feature>
<accession>A0ABV8BKZ8</accession>
<dbReference type="EMBL" id="JBHRZI010000008">
    <property type="protein sequence ID" value="MFC3890873.1"/>
    <property type="molecule type" value="Genomic_DNA"/>
</dbReference>
<evidence type="ECO:0000313" key="3">
    <source>
        <dbReference type="Proteomes" id="UP001595690"/>
    </source>
</evidence>
<feature type="transmembrane region" description="Helical" evidence="1">
    <location>
        <begin position="33"/>
        <end position="59"/>
    </location>
</feature>
<keyword evidence="1" id="KW-0812">Transmembrane</keyword>
<keyword evidence="3" id="KW-1185">Reference proteome</keyword>
<dbReference type="InterPro" id="IPR025498">
    <property type="entry name" value="DUF4389"/>
</dbReference>
<organism evidence="2 3">
    <name type="scientific">Lentzea rhizosphaerae</name>
    <dbReference type="NCBI Taxonomy" id="2041025"/>
    <lineage>
        <taxon>Bacteria</taxon>
        <taxon>Bacillati</taxon>
        <taxon>Actinomycetota</taxon>
        <taxon>Actinomycetes</taxon>
        <taxon>Pseudonocardiales</taxon>
        <taxon>Pseudonocardiaceae</taxon>
        <taxon>Lentzea</taxon>
    </lineage>
</organism>
<dbReference type="Proteomes" id="UP001595690">
    <property type="component" value="Unassembled WGS sequence"/>
</dbReference>
<evidence type="ECO:0000313" key="2">
    <source>
        <dbReference type="EMBL" id="MFC3890873.1"/>
    </source>
</evidence>
<keyword evidence="1" id="KW-0472">Membrane</keyword>
<protein>
    <submittedName>
        <fullName evidence="2">DUF4389 domain-containing protein</fullName>
    </submittedName>
</protein>
<feature type="transmembrane region" description="Helical" evidence="1">
    <location>
        <begin position="424"/>
        <end position="446"/>
    </location>
</feature>